<feature type="region of interest" description="Disordered" evidence="8">
    <location>
        <begin position="661"/>
        <end position="683"/>
    </location>
</feature>
<dbReference type="InterPro" id="IPR019775">
    <property type="entry name" value="WD40_repeat_CS"/>
</dbReference>
<dbReference type="Pfam" id="PF04003">
    <property type="entry name" value="Utp12"/>
    <property type="match status" value="1"/>
</dbReference>
<feature type="repeat" description="WD" evidence="7">
    <location>
        <begin position="479"/>
        <end position="520"/>
    </location>
</feature>
<keyword evidence="6" id="KW-0539">Nucleus</keyword>
<evidence type="ECO:0000256" key="3">
    <source>
        <dbReference type="ARBA" id="ARBA00022553"/>
    </source>
</evidence>
<dbReference type="FunFam" id="2.130.10.10:FF:000219">
    <property type="entry name" value="Periodic tryptophan protein 2"/>
    <property type="match status" value="1"/>
</dbReference>
<dbReference type="GO" id="GO:0000462">
    <property type="term" value="P:maturation of SSU-rRNA from tricistronic rRNA transcript (SSU-rRNA, 5.8S rRNA, LSU-rRNA)"/>
    <property type="evidence" value="ECO:0007669"/>
    <property type="project" value="TreeGrafter"/>
</dbReference>
<dbReference type="InterPro" id="IPR007148">
    <property type="entry name" value="SSU_processome_Utp12"/>
</dbReference>
<feature type="domain" description="Small-subunit processome Utp12" evidence="9">
    <location>
        <begin position="756"/>
        <end position="862"/>
    </location>
</feature>
<reference evidence="10 11" key="1">
    <citation type="submission" date="2016-10" db="EMBL/GenBank/DDBJ databases">
        <authorList>
            <person name="de Groot N.N."/>
        </authorList>
    </citation>
    <scope>NUCLEOTIDE SEQUENCE [LARGE SCALE GENOMIC DNA]</scope>
    <source>
        <strain evidence="10 11">PYCC 4715</strain>
    </source>
</reference>
<evidence type="ECO:0000256" key="1">
    <source>
        <dbReference type="ARBA" id="ARBA00004604"/>
    </source>
</evidence>
<dbReference type="InterPro" id="IPR027145">
    <property type="entry name" value="PWP2"/>
</dbReference>
<dbReference type="FunFam" id="2.130.10.10:FF:000602">
    <property type="entry name" value="Periodic tryptophan protein 2"/>
    <property type="match status" value="1"/>
</dbReference>
<accession>A0A1L0D2R2</accession>
<evidence type="ECO:0000259" key="9">
    <source>
        <dbReference type="Pfam" id="PF04003"/>
    </source>
</evidence>
<dbReference type="InterPro" id="IPR036322">
    <property type="entry name" value="WD40_repeat_dom_sf"/>
</dbReference>
<dbReference type="GO" id="GO:0000028">
    <property type="term" value="P:ribosomal small subunit assembly"/>
    <property type="evidence" value="ECO:0007669"/>
    <property type="project" value="TreeGrafter"/>
</dbReference>
<evidence type="ECO:0000256" key="4">
    <source>
        <dbReference type="ARBA" id="ARBA00022574"/>
    </source>
</evidence>
<dbReference type="SMART" id="SM00320">
    <property type="entry name" value="WD40"/>
    <property type="match status" value="13"/>
</dbReference>
<evidence type="ECO:0000313" key="10">
    <source>
        <dbReference type="EMBL" id="SGZ50772.1"/>
    </source>
</evidence>
<dbReference type="Proteomes" id="UP000182259">
    <property type="component" value="Chromosome I"/>
</dbReference>
<evidence type="ECO:0000313" key="11">
    <source>
        <dbReference type="Proteomes" id="UP000182259"/>
    </source>
</evidence>
<dbReference type="AlphaFoldDB" id="A0A1L0D2R2"/>
<gene>
    <name evidence="10" type="ORF">SAMEA4029009_CIC11G00000003048</name>
</gene>
<feature type="compositionally biased region" description="Acidic residues" evidence="8">
    <location>
        <begin position="867"/>
        <end position="881"/>
    </location>
</feature>
<dbReference type="PROSITE" id="PS00678">
    <property type="entry name" value="WD_REPEATS_1"/>
    <property type="match status" value="3"/>
</dbReference>
<dbReference type="SUPFAM" id="SSF50998">
    <property type="entry name" value="Quinoprotein alcohol dehydrogenase-like"/>
    <property type="match status" value="1"/>
</dbReference>
<feature type="compositionally biased region" description="Acidic residues" evidence="8">
    <location>
        <begin position="224"/>
        <end position="245"/>
    </location>
</feature>
<dbReference type="InterPro" id="IPR015943">
    <property type="entry name" value="WD40/YVTN_repeat-like_dom_sf"/>
</dbReference>
<dbReference type="GO" id="GO:0034388">
    <property type="term" value="C:Pwp2p-containing subcomplex of 90S preribosome"/>
    <property type="evidence" value="ECO:0007669"/>
    <property type="project" value="TreeGrafter"/>
</dbReference>
<dbReference type="SUPFAM" id="SSF50978">
    <property type="entry name" value="WD40 repeat-like"/>
    <property type="match status" value="2"/>
</dbReference>
<name>A0A1L0D2R2_9ASCO</name>
<dbReference type="InterPro" id="IPR001680">
    <property type="entry name" value="WD40_rpt"/>
</dbReference>
<dbReference type="PANTHER" id="PTHR19858:SF0">
    <property type="entry name" value="PERIODIC TRYPTOPHAN PROTEIN 2 HOMOLOG"/>
    <property type="match status" value="1"/>
</dbReference>
<protein>
    <submittedName>
        <fullName evidence="10">CIC11C00000003048</fullName>
    </submittedName>
</protein>
<evidence type="ECO:0000256" key="5">
    <source>
        <dbReference type="ARBA" id="ARBA00022737"/>
    </source>
</evidence>
<dbReference type="PROSITE" id="PS50294">
    <property type="entry name" value="WD_REPEATS_REGION"/>
    <property type="match status" value="4"/>
</dbReference>
<comment type="similarity">
    <text evidence="2">Belongs to the WD repeat PWP2 family.</text>
</comment>
<evidence type="ECO:0000256" key="8">
    <source>
        <dbReference type="SAM" id="MobiDB-lite"/>
    </source>
</evidence>
<feature type="region of interest" description="Disordered" evidence="8">
    <location>
        <begin position="867"/>
        <end position="940"/>
    </location>
</feature>
<dbReference type="PROSITE" id="PS50082">
    <property type="entry name" value="WD_REPEATS_2"/>
    <property type="match status" value="5"/>
</dbReference>
<evidence type="ECO:0000256" key="7">
    <source>
        <dbReference type="PROSITE-ProRule" id="PRU00221"/>
    </source>
</evidence>
<dbReference type="PANTHER" id="PTHR19858">
    <property type="entry name" value="WD40 REPEAT PROTEIN"/>
    <property type="match status" value="1"/>
</dbReference>
<proteinExistence type="inferred from homology"/>
<feature type="repeat" description="WD" evidence="7">
    <location>
        <begin position="393"/>
        <end position="426"/>
    </location>
</feature>
<dbReference type="CDD" id="cd00200">
    <property type="entry name" value="WD40"/>
    <property type="match status" value="1"/>
</dbReference>
<feature type="region of interest" description="Disordered" evidence="8">
    <location>
        <begin position="224"/>
        <end position="251"/>
    </location>
</feature>
<dbReference type="EMBL" id="LT635764">
    <property type="protein sequence ID" value="SGZ50772.1"/>
    <property type="molecule type" value="Genomic_DNA"/>
</dbReference>
<keyword evidence="4 7" id="KW-0853">WD repeat</keyword>
<dbReference type="Pfam" id="PF00400">
    <property type="entry name" value="WD40"/>
    <property type="match status" value="5"/>
</dbReference>
<evidence type="ECO:0000256" key="2">
    <source>
        <dbReference type="ARBA" id="ARBA00010226"/>
    </source>
</evidence>
<dbReference type="PRINTS" id="PR00320">
    <property type="entry name" value="GPROTEINBRPT"/>
</dbReference>
<feature type="repeat" description="WD" evidence="7">
    <location>
        <begin position="351"/>
        <end position="392"/>
    </location>
</feature>
<dbReference type="InterPro" id="IPR020472">
    <property type="entry name" value="WD40_PAC1"/>
</dbReference>
<sequence>MKSDFKLSNLIGTVYREGNLVFTRDGTQLLSPVGNRVSCFDLINNKSFTFNYQHRKNIARIALNKQATMMLTVDVDGRAILVNFMSRVVLHHFNLKGVVHDLQFSPDGHYFAVAVDRYVQIWKTPDQTEDRQFAPFVRYKNYAGHYNDVISLTWSADSRFVISTSKDLTARIYSLHSEDKDAAVTLTGHRDYVMRAFFNESQEIIYTLSKDGALFEWQYILQDSDSEDEQEDSDEEMSNDDEDEDGKSNVEKIDKSKWTITSKNYFHMEGTRVKCADFHSTSNIMVVGFTNGEFRLYELPDFNLIQSLSMGQNAVDTVTINKSGEWFAFGSSKAGQLLVYEWQSESYILKQQGHFDRMNALCYSPDGSRVVTASDDGKIKVWDINSGFCLMTFTEHTSSVTAVAFAKKGQVMFSSSMDGTVRAWDLIRFRNFRTFTAPERVQFNSLAVDPSGEVVVAGSQDEFDIYVWSVQTGALLDTLGGHEGPISCLAFGTENSVLASSSWDKTIRIWNIFSRSQQVEPIEVEHDVLALTMRPDSKEIAISTLNGYLLFFDTEEAKQTHTLDIRKDVLAGRHLEDRFAAKNSARSKNFTTIAYSFDGQALIAGGNNNSICLYDIADEVLLKRFVVSENMTLDGTLTMLNSSKITDAGISLDLLDRQGENSDREDRVDLSLPGSHRGDPSVRNLRPQIRVTSLEFSPSSSAFAAASTEGLLIYSTDNTVVFDPFDLDIDVTPAGVHECLHEKQYTHALVMAFRLNEQYLLDKVVERIPPKDIQLVVGDLPEIYVNRLLKYLGEKLNRADGSHHIEFSLIWVKETFNRHGRYINSHKFEMQPNVRLIQRFLARVAKDVVQVSKKSGYLHSYLVADHEVEEEEKDGGEEEANGVDGHEVYEDSDIEAEDDTHKSDTEEYEEWHGMDETDMTSDSRKITHDQFAESDSDMED</sequence>
<organism evidence="10 11">
    <name type="scientific">Sungouiella intermedia</name>
    <dbReference type="NCBI Taxonomy" id="45354"/>
    <lineage>
        <taxon>Eukaryota</taxon>
        <taxon>Fungi</taxon>
        <taxon>Dikarya</taxon>
        <taxon>Ascomycota</taxon>
        <taxon>Saccharomycotina</taxon>
        <taxon>Pichiomycetes</taxon>
        <taxon>Metschnikowiaceae</taxon>
        <taxon>Sungouiella</taxon>
    </lineage>
</organism>
<feature type="repeat" description="WD" evidence="7">
    <location>
        <begin position="186"/>
        <end position="218"/>
    </location>
</feature>
<evidence type="ECO:0000256" key="6">
    <source>
        <dbReference type="ARBA" id="ARBA00023242"/>
    </source>
</evidence>
<dbReference type="Gene3D" id="2.130.10.10">
    <property type="entry name" value="YVTN repeat-like/Quinoprotein amine dehydrogenase"/>
    <property type="match status" value="4"/>
</dbReference>
<dbReference type="GO" id="GO:0032040">
    <property type="term" value="C:small-subunit processome"/>
    <property type="evidence" value="ECO:0007669"/>
    <property type="project" value="TreeGrafter"/>
</dbReference>
<keyword evidence="3" id="KW-0597">Phosphoprotein</keyword>
<comment type="subcellular location">
    <subcellularLocation>
        <location evidence="1">Nucleus</location>
        <location evidence="1">Nucleolus</location>
    </subcellularLocation>
</comment>
<keyword evidence="5" id="KW-0677">Repeat</keyword>
<feature type="repeat" description="WD" evidence="7">
    <location>
        <begin position="142"/>
        <end position="183"/>
    </location>
</feature>
<dbReference type="InterPro" id="IPR011047">
    <property type="entry name" value="Quinoprotein_ADH-like_sf"/>
</dbReference>
<feature type="compositionally biased region" description="Basic and acidic residues" evidence="8">
    <location>
        <begin position="899"/>
        <end position="931"/>
    </location>
</feature>